<name>A0ABN7WAL4_GIGMA</name>
<keyword evidence="2" id="KW-1185">Reference proteome</keyword>
<gene>
    <name evidence="1" type="ORF">GMARGA_LOCUS27905</name>
</gene>
<feature type="non-terminal residue" evidence="1">
    <location>
        <position position="371"/>
    </location>
</feature>
<organism evidence="1 2">
    <name type="scientific">Gigaspora margarita</name>
    <dbReference type="NCBI Taxonomy" id="4874"/>
    <lineage>
        <taxon>Eukaryota</taxon>
        <taxon>Fungi</taxon>
        <taxon>Fungi incertae sedis</taxon>
        <taxon>Mucoromycota</taxon>
        <taxon>Glomeromycotina</taxon>
        <taxon>Glomeromycetes</taxon>
        <taxon>Diversisporales</taxon>
        <taxon>Gigasporaceae</taxon>
        <taxon>Gigaspora</taxon>
    </lineage>
</organism>
<accession>A0ABN7WAL4</accession>
<evidence type="ECO:0000313" key="2">
    <source>
        <dbReference type="Proteomes" id="UP000789901"/>
    </source>
</evidence>
<dbReference type="Proteomes" id="UP000789901">
    <property type="component" value="Unassembled WGS sequence"/>
</dbReference>
<proteinExistence type="predicted"/>
<reference evidence="1 2" key="1">
    <citation type="submission" date="2021-06" db="EMBL/GenBank/DDBJ databases">
        <authorList>
            <person name="Kallberg Y."/>
            <person name="Tangrot J."/>
            <person name="Rosling A."/>
        </authorList>
    </citation>
    <scope>NUCLEOTIDE SEQUENCE [LARGE SCALE GENOMIC DNA]</scope>
    <source>
        <strain evidence="1 2">120-4 pot B 10/14</strain>
    </source>
</reference>
<protein>
    <submittedName>
        <fullName evidence="1">33461_t:CDS:1</fullName>
    </submittedName>
</protein>
<evidence type="ECO:0000313" key="1">
    <source>
        <dbReference type="EMBL" id="CAG8821740.1"/>
    </source>
</evidence>
<dbReference type="EMBL" id="CAJVQB010034839">
    <property type="protein sequence ID" value="CAG8821740.1"/>
    <property type="molecule type" value="Genomic_DNA"/>
</dbReference>
<sequence>MSVINDTVGVNKKTFVFDENKKGSKTILGLLEFFKINQSFDVTLNYIDDVDTISQRVIEEYKLDVKVNDLKLFAALMPDSHNSSGIYAYYFFIFIMDDLLIFKGIDYTDLINALEEKEHNLPPLVSEMLTICMNYCKTDFEQRYELIRTEIIIWATAVNQQLQQRSFNQNEYFIFKLKCHASYHSLLMMFMARNIKCTYLEYRKLQTTYEMVMFYINELASSIREKSVGEISSVDKFFNTSDFSRISEYCAEQLYKTVREFEGKCNLMASLEFLRLCKNTVIVHLTSERYENNIDVNIFEEGSNSTDSEVETDLTNSEEYLYPLTKGQIFALTLVKSELDKSDGIPRHRVYDWTGLETVVNNESMLQSIVQ</sequence>
<comment type="caution">
    <text evidence="1">The sequence shown here is derived from an EMBL/GenBank/DDBJ whole genome shotgun (WGS) entry which is preliminary data.</text>
</comment>